<dbReference type="Proteomes" id="UP001610335">
    <property type="component" value="Unassembled WGS sequence"/>
</dbReference>
<protein>
    <submittedName>
        <fullName evidence="2">Ribonuclease III</fullName>
    </submittedName>
</protein>
<dbReference type="InterPro" id="IPR000999">
    <property type="entry name" value="RNase_III_dom"/>
</dbReference>
<gene>
    <name evidence="2" type="ORF">BDW59DRAFT_23696</name>
</gene>
<accession>A0ABR4ISU1</accession>
<dbReference type="Gene3D" id="1.10.1520.10">
    <property type="entry name" value="Ribonuclease III domain"/>
    <property type="match status" value="1"/>
</dbReference>
<dbReference type="SUPFAM" id="SSF69065">
    <property type="entry name" value="RNase III domain-like"/>
    <property type="match status" value="1"/>
</dbReference>
<feature type="domain" description="RNase III" evidence="1">
    <location>
        <begin position="12"/>
        <end position="133"/>
    </location>
</feature>
<dbReference type="EMBL" id="JBFXLS010000013">
    <property type="protein sequence ID" value="KAL2830324.1"/>
    <property type="molecule type" value="Genomic_DNA"/>
</dbReference>
<name>A0ABR4ISU1_9EURO</name>
<dbReference type="PROSITE" id="PS50142">
    <property type="entry name" value="RNASE_3_2"/>
    <property type="match status" value="1"/>
</dbReference>
<sequence length="152" mass="16586">MAFSRLPVPSRANAFQVQFNMTFQDEALPSETFRASGVPHRDGNDGNKSLAQIGDTVLQLYLQLEGRARRASRDHISEVTKKVAGNANLTQRGFALGIDAYIHNNPSQGSYISDKLMATTMEAILGAVFLDRGRDLAAVKPVIIALGLTWPE</sequence>
<keyword evidence="3" id="KW-1185">Reference proteome</keyword>
<evidence type="ECO:0000259" key="1">
    <source>
        <dbReference type="PROSITE" id="PS50142"/>
    </source>
</evidence>
<evidence type="ECO:0000313" key="3">
    <source>
        <dbReference type="Proteomes" id="UP001610335"/>
    </source>
</evidence>
<organism evidence="2 3">
    <name type="scientific">Aspergillus cavernicola</name>
    <dbReference type="NCBI Taxonomy" id="176166"/>
    <lineage>
        <taxon>Eukaryota</taxon>
        <taxon>Fungi</taxon>
        <taxon>Dikarya</taxon>
        <taxon>Ascomycota</taxon>
        <taxon>Pezizomycotina</taxon>
        <taxon>Eurotiomycetes</taxon>
        <taxon>Eurotiomycetidae</taxon>
        <taxon>Eurotiales</taxon>
        <taxon>Aspergillaceae</taxon>
        <taxon>Aspergillus</taxon>
        <taxon>Aspergillus subgen. Nidulantes</taxon>
    </lineage>
</organism>
<dbReference type="InterPro" id="IPR036389">
    <property type="entry name" value="RNase_III_sf"/>
</dbReference>
<comment type="caution">
    <text evidence="2">The sequence shown here is derived from an EMBL/GenBank/DDBJ whole genome shotgun (WGS) entry which is preliminary data.</text>
</comment>
<proteinExistence type="predicted"/>
<reference evidence="2 3" key="1">
    <citation type="submission" date="2024-07" db="EMBL/GenBank/DDBJ databases">
        <title>Section-level genome sequencing and comparative genomics of Aspergillus sections Usti and Cavernicolus.</title>
        <authorList>
            <consortium name="Lawrence Berkeley National Laboratory"/>
            <person name="Nybo J.L."/>
            <person name="Vesth T.C."/>
            <person name="Theobald S."/>
            <person name="Frisvad J.C."/>
            <person name="Larsen T.O."/>
            <person name="Kjaerboelling I."/>
            <person name="Rothschild-Mancinelli K."/>
            <person name="Lyhne E.K."/>
            <person name="Kogle M.E."/>
            <person name="Barry K."/>
            <person name="Clum A."/>
            <person name="Na H."/>
            <person name="Ledsgaard L."/>
            <person name="Lin J."/>
            <person name="Lipzen A."/>
            <person name="Kuo A."/>
            <person name="Riley R."/>
            <person name="Mondo S."/>
            <person name="LaButti K."/>
            <person name="Haridas S."/>
            <person name="Pangalinan J."/>
            <person name="Salamov A.A."/>
            <person name="Simmons B.A."/>
            <person name="Magnuson J.K."/>
            <person name="Chen J."/>
            <person name="Drula E."/>
            <person name="Henrissat B."/>
            <person name="Wiebenga A."/>
            <person name="Lubbers R.J."/>
            <person name="Gomes A.C."/>
            <person name="Makela M.R."/>
            <person name="Stajich J."/>
            <person name="Grigoriev I.V."/>
            <person name="Mortensen U.H."/>
            <person name="De vries R.P."/>
            <person name="Baker S.E."/>
            <person name="Andersen M.R."/>
        </authorList>
    </citation>
    <scope>NUCLEOTIDE SEQUENCE [LARGE SCALE GENOMIC DNA]</scope>
    <source>
        <strain evidence="2 3">CBS 600.67</strain>
    </source>
</reference>
<evidence type="ECO:0000313" key="2">
    <source>
        <dbReference type="EMBL" id="KAL2830324.1"/>
    </source>
</evidence>
<dbReference type="Pfam" id="PF00636">
    <property type="entry name" value="Ribonuclease_3"/>
    <property type="match status" value="1"/>
</dbReference>